<sequence>MPSTPRARRSTSWVDLPREQLLDVRIADLGVTLEDSTLAPRVEALHAEFERRGLDFRPYAWLSTDWFAPDDTSGFAIPFYLAHPRLIRLERSQMLEVEGGTTEECMKLMRHEAAHALDNAYGLRRRKDWRETFGPAGVPYRSSYTPDPTSREYVLHLDYWYSQSHPLEDFAETFAVWLRPGSRWRTRYEGWPALQKLDYVDRLMKEISGTPPRLTTRRKEEPAGRVRMTLRSYYEQKKRIYQDEGTPAFDGQLSRMFPDAQTAPEGAPKLTSFLRQHREKLVRRVASGTGQHRYLVDHVVREMITRAKLRDLRVPEIAMRGKRRHADTEGALIDTAILLTSLTSQFLYGGHNRYQR</sequence>
<dbReference type="AlphaFoldDB" id="A0A518EVL2"/>
<gene>
    <name evidence="1" type="ORF">Poly30_36690</name>
</gene>
<evidence type="ECO:0000313" key="1">
    <source>
        <dbReference type="EMBL" id="QDV08133.1"/>
    </source>
</evidence>
<protein>
    <recommendedName>
        <fullName evidence="3">Zinc-binding metallo-peptidase</fullName>
    </recommendedName>
</protein>
<dbReference type="Gene3D" id="3.40.390.70">
    <property type="match status" value="1"/>
</dbReference>
<proteinExistence type="predicted"/>
<evidence type="ECO:0000313" key="2">
    <source>
        <dbReference type="Proteomes" id="UP000320390"/>
    </source>
</evidence>
<dbReference type="OrthoDB" id="9773016at2"/>
<dbReference type="RefSeq" id="WP_145200262.1">
    <property type="nucleotide sequence ID" value="NZ_CP036434.1"/>
</dbReference>
<organism evidence="1 2">
    <name type="scientific">Saltatorellus ferox</name>
    <dbReference type="NCBI Taxonomy" id="2528018"/>
    <lineage>
        <taxon>Bacteria</taxon>
        <taxon>Pseudomonadati</taxon>
        <taxon>Planctomycetota</taxon>
        <taxon>Planctomycetia</taxon>
        <taxon>Planctomycetia incertae sedis</taxon>
        <taxon>Saltatorellus</taxon>
    </lineage>
</organism>
<keyword evidence="2" id="KW-1185">Reference proteome</keyword>
<name>A0A518EVL2_9BACT</name>
<reference evidence="1 2" key="1">
    <citation type="submission" date="2019-02" db="EMBL/GenBank/DDBJ databases">
        <title>Deep-cultivation of Planctomycetes and their phenomic and genomic characterization uncovers novel biology.</title>
        <authorList>
            <person name="Wiegand S."/>
            <person name="Jogler M."/>
            <person name="Boedeker C."/>
            <person name="Pinto D."/>
            <person name="Vollmers J."/>
            <person name="Rivas-Marin E."/>
            <person name="Kohn T."/>
            <person name="Peeters S.H."/>
            <person name="Heuer A."/>
            <person name="Rast P."/>
            <person name="Oberbeckmann S."/>
            <person name="Bunk B."/>
            <person name="Jeske O."/>
            <person name="Meyerdierks A."/>
            <person name="Storesund J.E."/>
            <person name="Kallscheuer N."/>
            <person name="Luecker S."/>
            <person name="Lage O.M."/>
            <person name="Pohl T."/>
            <person name="Merkel B.J."/>
            <person name="Hornburger P."/>
            <person name="Mueller R.-W."/>
            <person name="Bruemmer F."/>
            <person name="Labrenz M."/>
            <person name="Spormann A.M."/>
            <person name="Op den Camp H."/>
            <person name="Overmann J."/>
            <person name="Amann R."/>
            <person name="Jetten M.S.M."/>
            <person name="Mascher T."/>
            <person name="Medema M.H."/>
            <person name="Devos D.P."/>
            <person name="Kaster A.-K."/>
            <person name="Ovreas L."/>
            <person name="Rohde M."/>
            <person name="Galperin M.Y."/>
            <person name="Jogler C."/>
        </authorList>
    </citation>
    <scope>NUCLEOTIDE SEQUENCE [LARGE SCALE GENOMIC DNA]</scope>
    <source>
        <strain evidence="1 2">Poly30</strain>
    </source>
</reference>
<dbReference type="EMBL" id="CP036434">
    <property type="protein sequence ID" value="QDV08133.1"/>
    <property type="molecule type" value="Genomic_DNA"/>
</dbReference>
<evidence type="ECO:0008006" key="3">
    <source>
        <dbReference type="Google" id="ProtNLM"/>
    </source>
</evidence>
<dbReference type="Proteomes" id="UP000320390">
    <property type="component" value="Chromosome"/>
</dbReference>
<accession>A0A518EVL2</accession>